<dbReference type="RefSeq" id="WP_161157990.1">
    <property type="nucleotide sequence ID" value="NZ_WEKT01000058.1"/>
</dbReference>
<dbReference type="InterPro" id="IPR002355">
    <property type="entry name" value="Cu_oxidase_Cu_BS"/>
</dbReference>
<dbReference type="GO" id="GO:0016491">
    <property type="term" value="F:oxidoreductase activity"/>
    <property type="evidence" value="ECO:0007669"/>
    <property type="project" value="UniProtKB-KW"/>
</dbReference>
<dbReference type="InterPro" id="IPR008972">
    <property type="entry name" value="Cupredoxin"/>
</dbReference>
<protein>
    <submittedName>
        <fullName evidence="5">Multicopper oxidase CueO</fullName>
    </submittedName>
</protein>
<dbReference type="InterPro" id="IPR011706">
    <property type="entry name" value="Cu-oxidase_C"/>
</dbReference>
<dbReference type="SUPFAM" id="SSF49503">
    <property type="entry name" value="Cupredoxins"/>
    <property type="match status" value="3"/>
</dbReference>
<dbReference type="Proteomes" id="UP000462621">
    <property type="component" value="Unassembled WGS sequence"/>
</dbReference>
<dbReference type="PANTHER" id="PTHR48267:SF1">
    <property type="entry name" value="BILIRUBIN OXIDASE"/>
    <property type="match status" value="1"/>
</dbReference>
<evidence type="ECO:0000256" key="1">
    <source>
        <dbReference type="ARBA" id="ARBA00022723"/>
    </source>
</evidence>
<reference evidence="5 6" key="1">
    <citation type="submission" date="2019-10" db="EMBL/GenBank/DDBJ databases">
        <title>Vibrio sp. nov. isolated from a shrimp pond.</title>
        <authorList>
            <person name="Gomez-Gil B."/>
            <person name="Enciso-Ibarra J."/>
            <person name="Enciso-Ibarra K."/>
            <person name="Bolan-Mejia C."/>
        </authorList>
    </citation>
    <scope>NUCLEOTIDE SEQUENCE [LARGE SCALE GENOMIC DNA]</scope>
    <source>
        <strain evidence="5 6">CAIM 722</strain>
    </source>
</reference>
<dbReference type="NCBIfam" id="NF008205">
    <property type="entry name" value="PRK10965.1"/>
    <property type="match status" value="1"/>
</dbReference>
<dbReference type="AlphaFoldDB" id="A0A7X4LP29"/>
<keyword evidence="2" id="KW-0560">Oxidoreductase</keyword>
<accession>A0A7X4LP29</accession>
<evidence type="ECO:0000313" key="5">
    <source>
        <dbReference type="EMBL" id="MZI95507.1"/>
    </source>
</evidence>
<gene>
    <name evidence="5" type="primary">cueO</name>
    <name evidence="5" type="ORF">F9817_20215</name>
</gene>
<keyword evidence="1" id="KW-0479">Metal-binding</keyword>
<evidence type="ECO:0000256" key="2">
    <source>
        <dbReference type="ARBA" id="ARBA00023002"/>
    </source>
</evidence>
<dbReference type="Gene3D" id="2.60.40.420">
    <property type="entry name" value="Cupredoxins - blue copper proteins"/>
    <property type="match status" value="3"/>
</dbReference>
<evidence type="ECO:0000259" key="4">
    <source>
        <dbReference type="Pfam" id="PF07732"/>
    </source>
</evidence>
<feature type="domain" description="Plastocyanin-like" evidence="4">
    <location>
        <begin position="62"/>
        <end position="169"/>
    </location>
</feature>
<proteinExistence type="predicted"/>
<evidence type="ECO:0000259" key="3">
    <source>
        <dbReference type="Pfam" id="PF07731"/>
    </source>
</evidence>
<dbReference type="PANTHER" id="PTHR48267">
    <property type="entry name" value="CUPREDOXIN SUPERFAMILY PROTEIN"/>
    <property type="match status" value="1"/>
</dbReference>
<dbReference type="InterPro" id="IPR011707">
    <property type="entry name" value="Cu-oxidase-like_N"/>
</dbReference>
<dbReference type="InterPro" id="IPR045087">
    <property type="entry name" value="Cu-oxidase_fam"/>
</dbReference>
<organism evidence="5 6">
    <name type="scientific">Vibrio eleionomae</name>
    <dbReference type="NCBI Taxonomy" id="2653505"/>
    <lineage>
        <taxon>Bacteria</taxon>
        <taxon>Pseudomonadati</taxon>
        <taxon>Pseudomonadota</taxon>
        <taxon>Gammaproteobacteria</taxon>
        <taxon>Vibrionales</taxon>
        <taxon>Vibrionaceae</taxon>
        <taxon>Vibrio</taxon>
    </lineage>
</organism>
<dbReference type="PROSITE" id="PS00080">
    <property type="entry name" value="MULTICOPPER_OXIDASE2"/>
    <property type="match status" value="1"/>
</dbReference>
<feature type="domain" description="Plastocyanin-like" evidence="3">
    <location>
        <begin position="402"/>
        <end position="513"/>
    </location>
</feature>
<dbReference type="CDD" id="cd13867">
    <property type="entry name" value="CuRO_2_CueO_FtsP"/>
    <property type="match status" value="1"/>
</dbReference>
<keyword evidence="6" id="KW-1185">Reference proteome</keyword>
<dbReference type="CDD" id="cd13890">
    <property type="entry name" value="CuRO_3_CueO_FtsP"/>
    <property type="match status" value="1"/>
</dbReference>
<dbReference type="Pfam" id="PF07731">
    <property type="entry name" value="Cu-oxidase_2"/>
    <property type="match status" value="1"/>
</dbReference>
<sequence length="514" mass="56270">MDRRHFLKGAAVFGAINALPFSIRYALASSSQRIEMPVPGILEPDAQGIIKLTVQQGISHWDHTRKGHTYGYNGALLGPTLKVKRGQTATIKVTNKLPVATTTHWHGLLVPGASDGGPQQTIQPGDTWQTQFTVDQPAATCWYHPHTHVVTGQQVAMGLGGLFIVDEPSSSALALPNQWGLDDIPVVLQDKSLSDSGEVDYNLDLMHAAVGWFGNTMLTNGVVNPYKKVAKGWIRLRLLNGCNARVLNITTSDQRPLYVVGSDGGLLAEPHAVKHLPIMMGERFEVLIDARDGKPFDLMSLPTDQIAMTLPPFDKPLSILSLSPELAPTKGKLVEKLVVIPSIPELDNIPTRGFALTHHGKVHMAGMQALYAKYGKKAMGSMSGHVSHMSSMMGNMPTPTHEEVFTSNSINGIPFPMGKPAFNVKQGQYEIWEVGGMMLHPFHVHGTQFRILSENGRPPEPHRQGWKDTVLVNSSSSKVLVKFDHIADKQHAYMAHCHLLEHEDTGMMTSFTVS</sequence>
<dbReference type="EMBL" id="WEKT01000058">
    <property type="protein sequence ID" value="MZI95507.1"/>
    <property type="molecule type" value="Genomic_DNA"/>
</dbReference>
<dbReference type="Pfam" id="PF07732">
    <property type="entry name" value="Cu-oxidase_3"/>
    <property type="match status" value="1"/>
</dbReference>
<comment type="caution">
    <text evidence="5">The sequence shown here is derived from an EMBL/GenBank/DDBJ whole genome shotgun (WGS) entry which is preliminary data.</text>
</comment>
<name>A0A7X4LP29_9VIBR</name>
<evidence type="ECO:0000313" key="6">
    <source>
        <dbReference type="Proteomes" id="UP000462621"/>
    </source>
</evidence>
<dbReference type="GO" id="GO:0005507">
    <property type="term" value="F:copper ion binding"/>
    <property type="evidence" value="ECO:0007669"/>
    <property type="project" value="InterPro"/>
</dbReference>